<feature type="region of interest" description="Disordered" evidence="4">
    <location>
        <begin position="1108"/>
        <end position="1174"/>
    </location>
</feature>
<organism evidence="7 8">
    <name type="scientific">Diatraea saccharalis</name>
    <name type="common">sugarcane borer</name>
    <dbReference type="NCBI Taxonomy" id="40085"/>
    <lineage>
        <taxon>Eukaryota</taxon>
        <taxon>Metazoa</taxon>
        <taxon>Ecdysozoa</taxon>
        <taxon>Arthropoda</taxon>
        <taxon>Hexapoda</taxon>
        <taxon>Insecta</taxon>
        <taxon>Pterygota</taxon>
        <taxon>Neoptera</taxon>
        <taxon>Endopterygota</taxon>
        <taxon>Lepidoptera</taxon>
        <taxon>Glossata</taxon>
        <taxon>Ditrysia</taxon>
        <taxon>Pyraloidea</taxon>
        <taxon>Crambidae</taxon>
        <taxon>Crambinae</taxon>
        <taxon>Diatraea</taxon>
    </lineage>
</organism>
<feature type="domain" description="RRP12 N-terminal HEAT" evidence="6">
    <location>
        <begin position="129"/>
        <end position="384"/>
    </location>
</feature>
<dbReference type="InterPro" id="IPR057860">
    <property type="entry name" value="HEAT_RRP12_N"/>
</dbReference>
<dbReference type="PANTHER" id="PTHR48287:SF1">
    <property type="entry name" value="ARM REPEAT SUPERFAMILY PROTEIN"/>
    <property type="match status" value="1"/>
</dbReference>
<feature type="compositionally biased region" description="Basic and acidic residues" evidence="4">
    <location>
        <begin position="1321"/>
        <end position="1331"/>
    </location>
</feature>
<dbReference type="PANTHER" id="PTHR48287">
    <property type="entry name" value="ARM REPEAT SUPERFAMILY PROTEIN"/>
    <property type="match status" value="1"/>
</dbReference>
<feature type="compositionally biased region" description="Basic residues" evidence="4">
    <location>
        <begin position="1"/>
        <end position="18"/>
    </location>
</feature>
<feature type="compositionally biased region" description="Polar residues" evidence="4">
    <location>
        <begin position="1279"/>
        <end position="1294"/>
    </location>
</feature>
<feature type="region of interest" description="Disordered" evidence="4">
    <location>
        <begin position="813"/>
        <end position="838"/>
    </location>
</feature>
<keyword evidence="3" id="KW-0539">Nucleus</keyword>
<feature type="region of interest" description="Disordered" evidence="4">
    <location>
        <begin position="1192"/>
        <end position="1338"/>
    </location>
</feature>
<feature type="compositionally biased region" description="Basic and acidic residues" evidence="4">
    <location>
        <begin position="1136"/>
        <end position="1145"/>
    </location>
</feature>
<evidence type="ECO:0000259" key="5">
    <source>
        <dbReference type="Pfam" id="PF08161"/>
    </source>
</evidence>
<dbReference type="GO" id="GO:0005634">
    <property type="term" value="C:nucleus"/>
    <property type="evidence" value="ECO:0007669"/>
    <property type="project" value="UniProtKB-SubCell"/>
</dbReference>
<dbReference type="EMBL" id="OU893334">
    <property type="protein sequence ID" value="CAG9791231.1"/>
    <property type="molecule type" value="Genomic_DNA"/>
</dbReference>
<evidence type="ECO:0008006" key="9">
    <source>
        <dbReference type="Google" id="ProtNLM"/>
    </source>
</evidence>
<dbReference type="Gene3D" id="1.25.10.10">
    <property type="entry name" value="Leucine-rich Repeat Variant"/>
    <property type="match status" value="1"/>
</dbReference>
<feature type="compositionally biased region" description="Basic residues" evidence="4">
    <location>
        <begin position="1295"/>
        <end position="1304"/>
    </location>
</feature>
<reference evidence="7" key="2">
    <citation type="submission" date="2022-10" db="EMBL/GenBank/DDBJ databases">
        <authorList>
            <consortium name="ENA_rothamsted_submissions"/>
            <consortium name="culmorum"/>
            <person name="King R."/>
        </authorList>
    </citation>
    <scope>NUCLEOTIDE SEQUENCE</scope>
</reference>
<protein>
    <recommendedName>
        <fullName evidence="9">RRP12-like protein</fullName>
    </recommendedName>
</protein>
<dbReference type="InterPro" id="IPR052087">
    <property type="entry name" value="RRP12"/>
</dbReference>
<dbReference type="Proteomes" id="UP001153714">
    <property type="component" value="Chromosome 3"/>
</dbReference>
<dbReference type="SUPFAM" id="SSF48371">
    <property type="entry name" value="ARM repeat"/>
    <property type="match status" value="1"/>
</dbReference>
<evidence type="ECO:0000256" key="1">
    <source>
        <dbReference type="ARBA" id="ARBA00004123"/>
    </source>
</evidence>
<dbReference type="Pfam" id="PF08161">
    <property type="entry name" value="RRP12_HEAT"/>
    <property type="match status" value="1"/>
</dbReference>
<dbReference type="InterPro" id="IPR011989">
    <property type="entry name" value="ARM-like"/>
</dbReference>
<dbReference type="OrthoDB" id="2192888at2759"/>
<evidence type="ECO:0000256" key="3">
    <source>
        <dbReference type="ARBA" id="ARBA00023242"/>
    </source>
</evidence>
<evidence type="ECO:0000256" key="4">
    <source>
        <dbReference type="SAM" id="MobiDB-lite"/>
    </source>
</evidence>
<name>A0A9N9R7S8_9NEOP</name>
<feature type="compositionally biased region" description="Polar residues" evidence="4">
    <location>
        <begin position="19"/>
        <end position="28"/>
    </location>
</feature>
<feature type="domain" description="RRP12 HEAT" evidence="5">
    <location>
        <begin position="454"/>
        <end position="720"/>
    </location>
</feature>
<dbReference type="InterPro" id="IPR016024">
    <property type="entry name" value="ARM-type_fold"/>
</dbReference>
<reference evidence="7" key="1">
    <citation type="submission" date="2021-12" db="EMBL/GenBank/DDBJ databases">
        <authorList>
            <person name="King R."/>
        </authorList>
    </citation>
    <scope>NUCLEOTIDE SEQUENCE</scope>
</reference>
<feature type="region of interest" description="Disordered" evidence="4">
    <location>
        <begin position="1"/>
        <end position="29"/>
    </location>
</feature>
<gene>
    <name evidence="7" type="ORF">DIATSA_LOCUS8857</name>
</gene>
<evidence type="ECO:0000259" key="6">
    <source>
        <dbReference type="Pfam" id="PF25772"/>
    </source>
</evidence>
<feature type="compositionally biased region" description="Basic residues" evidence="4">
    <location>
        <begin position="1160"/>
        <end position="1169"/>
    </location>
</feature>
<proteinExistence type="inferred from homology"/>
<dbReference type="Pfam" id="PF25772">
    <property type="entry name" value="HEAT_RRP12_N"/>
    <property type="match status" value="1"/>
</dbReference>
<feature type="compositionally biased region" description="Basic and acidic residues" evidence="4">
    <location>
        <begin position="1204"/>
        <end position="1215"/>
    </location>
</feature>
<keyword evidence="8" id="KW-1185">Reference proteome</keyword>
<sequence>MGKFRSKLKGKTKGKRWQKGQSSNSNPKMQKYREMAKSRFFQENLGNTGLTQQAVHKHDAIMTYGHSLGKKNSEAETELAIAKDFENMSVKTGDEETESEYSGSMRSGTYKTFQTFASDWSQCSNISFSKLLNRFDSNNAVHKEMLAILAAVTEVIKQEGGKETTTEYFAALMETLKAAEGEQNIVATISLLSMGIKSVPQPVLRKQFSDSATIFIELLEKNAQSDNGMLLRSTIGSLSVLLRAQEYALWGESSTMKVFESVLAFALHAKPKVRKAAQHAVTSILRGSCFMIPSEDQKTKVPKVHPASNRVADFCLSQIKAEALLSGHRTVLHTLTMLRDVLPVFSKDYIKSVCESILSLMAHNNVYIKTCCLHTLHALFSADSDTSNMCGVLAARICRALMACRPPASDTGQVLAWAAVMQQGYTCLASLDLNLCIPNLPSFVSICVTELWLSDVTEITSAATNALKAILLDCVKPAIQSDTFPRHKSHVEAIFKTIGAGLDNPFNQAINHVILTIAVCFEIGNENVVHSLTPLLRKLNDRRESNNFFNDKEVEHATGCAIKSLGPEFVLKIIPLRDGPDSINIDRSWLLPVLKEKIVNSHLKFFATEVLEMATFCRKKARELSQADDMPGSHTYELLCNQLWALLPSFCNSPKDIKDNFKALARVLGNVLKDNPEFRLSVMQALRKLISCSSDNEEDTTELARFAKNYLPILLNIYMSPVKGSSAEGQRLAALETIQVYLTISDQSLREELFKNAIQQLETSSDNHFQRESILDIVRLLVLYQSSEQITNLFDKWVIPLCETVLENPKQLKRNKKEKQKSVAMEEDNTEDTKEDKKKELRYKDKAKMLEMEHKKAYRILEEIFKSDRDNCKQFLTENHKKIKKLLMTSLNKVADSSKGARLRCMEHLIMASPNLTAESKLLRGAIAESVICTRDINSKCRQCAFNVINRVGEVLNPQQGGMVAFVDMLVSGLSAPLPRIVSATLRALASALFNFSEDMGLEVVQQLLEKVAEQMLVNVREIVAGAMSFLKVYTKVLPTEVLAGSLPLIFKTLSSMSEDCKRHSRLEIGYFLSRMLRKYGSDTIEKLIPSSDEVMLRRLRNIRKMDNRKKRLRDGQREQSDESDTEFSVKGTSKTLEDILKDSDSDMEYMDEEEDRSRPKAKKAKRTKNQAWIQEDPENIVDLADASASRKITGTDPTKKKKSIDVKEKKKDGGFKTAPDGRLIIADDGEYEPATTDTEPRYHSDTDDTDDEASTSKPSKLVKPGSKRRYDDILSIKSGRTNRSRASTVTVNSKYKHGGKGIHRPLGSAASVSSTVGTEYRSKKSKGDIKKKGKHDPYAYLPLSRKNLNKRTKAVTSKQFKGVVKSKTKIGNKMKSKRKV</sequence>
<comment type="subcellular location">
    <subcellularLocation>
        <location evidence="1">Nucleus</location>
    </subcellularLocation>
</comment>
<feature type="compositionally biased region" description="Acidic residues" evidence="4">
    <location>
        <begin position="1146"/>
        <end position="1155"/>
    </location>
</feature>
<evidence type="ECO:0000313" key="7">
    <source>
        <dbReference type="EMBL" id="CAG9791231.1"/>
    </source>
</evidence>
<comment type="similarity">
    <text evidence="2">Belongs to the RRP12 family.</text>
</comment>
<evidence type="ECO:0000256" key="2">
    <source>
        <dbReference type="ARBA" id="ARBA00007690"/>
    </source>
</evidence>
<accession>A0A9N9R7S8</accession>
<dbReference type="InterPro" id="IPR012978">
    <property type="entry name" value="HEAT_RRP12"/>
</dbReference>
<evidence type="ECO:0000313" key="8">
    <source>
        <dbReference type="Proteomes" id="UP001153714"/>
    </source>
</evidence>